<keyword evidence="2" id="KW-0472">Membrane</keyword>
<evidence type="ECO:0000256" key="1">
    <source>
        <dbReference type="SAM" id="MobiDB-lite"/>
    </source>
</evidence>
<feature type="transmembrane region" description="Helical" evidence="2">
    <location>
        <begin position="6"/>
        <end position="27"/>
    </location>
</feature>
<dbReference type="GO" id="GO:0015628">
    <property type="term" value="P:protein secretion by the type II secretion system"/>
    <property type="evidence" value="ECO:0007669"/>
    <property type="project" value="TreeGrafter"/>
</dbReference>
<dbReference type="Proteomes" id="UP000249375">
    <property type="component" value="Chromosome"/>
</dbReference>
<organism evidence="3 4">
    <name type="scientific">Pseudoprevotella muciniphila</name>
    <dbReference type="NCBI Taxonomy" id="2133944"/>
    <lineage>
        <taxon>Bacteria</taxon>
        <taxon>Pseudomonadati</taxon>
        <taxon>Bacteroidota</taxon>
        <taxon>Bacteroidia</taxon>
        <taxon>Bacteroidales</taxon>
        <taxon>Prevotellaceae</taxon>
        <taxon>Pseudoprevotella</taxon>
    </lineage>
</organism>
<keyword evidence="4" id="KW-1185">Reference proteome</keyword>
<dbReference type="PANTHER" id="PTHR21180:SF32">
    <property type="entry name" value="ENDONUCLEASE_EXONUCLEASE_PHOSPHATASE FAMILY DOMAIN-CONTAINING PROTEIN 1"/>
    <property type="match status" value="1"/>
</dbReference>
<dbReference type="Pfam" id="PF12836">
    <property type="entry name" value="HHH_3"/>
    <property type="match status" value="2"/>
</dbReference>
<gene>
    <name evidence="3" type="ORF">C7Y71_003290</name>
</gene>
<keyword evidence="2" id="KW-1133">Transmembrane helix</keyword>
<sequence length="336" mass="38674">MSKSDARGFTILAVVLAAVALGCYFFLYRADKPAPTSPPSDEEAKELEAFRQIVRQDSIAREENYAEYTNAFYQQNARRAPKKHYDSRQRRVVETFPFNPNTCDSATFVRLGLPSWMASNAMKYRRKGGIWHSPDDFARLYGLSEGDYNRLKPYIVIDERHRKKTYSDRPASHYAASHAATGGGTPALAQEDAQPARPVYPKKYQEGETVLDLNTCDTAELKRIPGIGSYYARKICKYRDELGGYVSTQQLSEIADLPEGIEKWFSTAQHSNVRKINVNKASFKELVHHPYLTYEQVREITNYIRKYGPLQSWNDLRISPYFTPDDFHRLEPYFTF</sequence>
<accession>A0A5P8E575</accession>
<evidence type="ECO:0000313" key="4">
    <source>
        <dbReference type="Proteomes" id="UP000249375"/>
    </source>
</evidence>
<dbReference type="Gene3D" id="1.10.150.280">
    <property type="entry name" value="AF1531-like domain"/>
    <property type="match status" value="1"/>
</dbReference>
<dbReference type="KEGG" id="alq:C7Y71_003290"/>
<dbReference type="InterPro" id="IPR010994">
    <property type="entry name" value="RuvA_2-like"/>
</dbReference>
<proteinExistence type="predicted"/>
<evidence type="ECO:0000313" key="3">
    <source>
        <dbReference type="EMBL" id="QFQ12121.1"/>
    </source>
</evidence>
<reference evidence="3 4" key="1">
    <citation type="submission" date="2018-11" db="EMBL/GenBank/DDBJ databases">
        <authorList>
            <person name="Na S.W."/>
            <person name="Baik M."/>
        </authorList>
    </citation>
    <scope>NUCLEOTIDE SEQUENCE [LARGE SCALE GENOMIC DNA]</scope>
    <source>
        <strain evidence="3 4">E39</strain>
    </source>
</reference>
<dbReference type="RefSeq" id="WP_111898584.1">
    <property type="nucleotide sequence ID" value="NZ_CP033459.1"/>
</dbReference>
<dbReference type="PROSITE" id="PS51257">
    <property type="entry name" value="PROKAR_LIPOPROTEIN"/>
    <property type="match status" value="1"/>
</dbReference>
<protein>
    <submittedName>
        <fullName evidence="3">Helix-hairpin-helix domain-containing protein</fullName>
    </submittedName>
</protein>
<dbReference type="PANTHER" id="PTHR21180">
    <property type="entry name" value="ENDONUCLEASE/EXONUCLEASE/PHOSPHATASE FAMILY DOMAIN-CONTAINING PROTEIN 1"/>
    <property type="match status" value="1"/>
</dbReference>
<keyword evidence="2" id="KW-0812">Transmembrane</keyword>
<dbReference type="OrthoDB" id="981124at2"/>
<dbReference type="GO" id="GO:0015627">
    <property type="term" value="C:type II protein secretion system complex"/>
    <property type="evidence" value="ECO:0007669"/>
    <property type="project" value="TreeGrafter"/>
</dbReference>
<dbReference type="SUPFAM" id="SSF47781">
    <property type="entry name" value="RuvA domain 2-like"/>
    <property type="match status" value="3"/>
</dbReference>
<dbReference type="InterPro" id="IPR051675">
    <property type="entry name" value="Endo/Exo/Phosphatase_dom_1"/>
</dbReference>
<name>A0A5P8E575_9BACT</name>
<dbReference type="AlphaFoldDB" id="A0A5P8E575"/>
<feature type="region of interest" description="Disordered" evidence="1">
    <location>
        <begin position="166"/>
        <end position="195"/>
    </location>
</feature>
<evidence type="ECO:0000256" key="2">
    <source>
        <dbReference type="SAM" id="Phobius"/>
    </source>
</evidence>
<dbReference type="EMBL" id="CP033459">
    <property type="protein sequence ID" value="QFQ12121.1"/>
    <property type="molecule type" value="Genomic_DNA"/>
</dbReference>